<dbReference type="EMBL" id="JACIEK010000012">
    <property type="protein sequence ID" value="MBB3999763.1"/>
    <property type="molecule type" value="Genomic_DNA"/>
</dbReference>
<sequence length="272" mass="28803">MKVISIQSQVVHGHVGNSAAVFPMQAAGIEVAAVPTTLLSNHPHYPTMRGQVLDAALVADLLLGVEERGIIEEASFLVTGYLGSAAIAEVVADFVARAKAHNPKLTYVCDPVMGDSDTGVYVANGILEVFAGRLVPAADIVTPNQFELELLTGRSIATREDLAGARSRLVVAGCPRAVVTGCHFVGERADELTTVVCEPDGMTFLRSRRLDIRPAGTGDLLTAFMIGALGEGRSLPTAAAGAVERMNDVLRRTAAEGRAEMVVIEKMRPDRM</sequence>
<dbReference type="CDD" id="cd01173">
    <property type="entry name" value="pyridoxal_pyridoxamine_kinase"/>
    <property type="match status" value="1"/>
</dbReference>
<dbReference type="EC" id="2.7.1.35" evidence="1"/>
<dbReference type="NCBIfam" id="TIGR00687">
    <property type="entry name" value="pyridox_kin"/>
    <property type="match status" value="1"/>
</dbReference>
<proteinExistence type="predicted"/>
<dbReference type="GO" id="GO:0005524">
    <property type="term" value="F:ATP binding"/>
    <property type="evidence" value="ECO:0007669"/>
    <property type="project" value="UniProtKB-KW"/>
</dbReference>
<keyword evidence="8" id="KW-1185">Reference proteome</keyword>
<evidence type="ECO:0000256" key="2">
    <source>
        <dbReference type="ARBA" id="ARBA00022679"/>
    </source>
</evidence>
<dbReference type="SUPFAM" id="SSF53613">
    <property type="entry name" value="Ribokinase-like"/>
    <property type="match status" value="1"/>
</dbReference>
<organism evidence="7 8">
    <name type="scientific">Aureimonas pseudogalii</name>
    <dbReference type="NCBI Taxonomy" id="1744844"/>
    <lineage>
        <taxon>Bacteria</taxon>
        <taxon>Pseudomonadati</taxon>
        <taxon>Pseudomonadota</taxon>
        <taxon>Alphaproteobacteria</taxon>
        <taxon>Hyphomicrobiales</taxon>
        <taxon>Aurantimonadaceae</taxon>
        <taxon>Aureimonas</taxon>
    </lineage>
</organism>
<keyword evidence="5" id="KW-0067">ATP-binding</keyword>
<protein>
    <recommendedName>
        <fullName evidence="1">pyridoxal kinase</fullName>
        <ecNumber evidence="1">2.7.1.35</ecNumber>
    </recommendedName>
</protein>
<name>A0A7W6MLG4_9HYPH</name>
<evidence type="ECO:0000256" key="3">
    <source>
        <dbReference type="ARBA" id="ARBA00022741"/>
    </source>
</evidence>
<evidence type="ECO:0000256" key="5">
    <source>
        <dbReference type="ARBA" id="ARBA00022840"/>
    </source>
</evidence>
<accession>A0A7W6MLG4</accession>
<evidence type="ECO:0000313" key="8">
    <source>
        <dbReference type="Proteomes" id="UP000542776"/>
    </source>
</evidence>
<comment type="caution">
    <text evidence="7">The sequence shown here is derived from an EMBL/GenBank/DDBJ whole genome shotgun (WGS) entry which is preliminary data.</text>
</comment>
<dbReference type="GO" id="GO:0005829">
    <property type="term" value="C:cytosol"/>
    <property type="evidence" value="ECO:0007669"/>
    <property type="project" value="TreeGrafter"/>
</dbReference>
<dbReference type="AlphaFoldDB" id="A0A7W6MLG4"/>
<reference evidence="7 8" key="1">
    <citation type="submission" date="2020-08" db="EMBL/GenBank/DDBJ databases">
        <title>Genomic Encyclopedia of Type Strains, Phase IV (KMG-IV): sequencing the most valuable type-strain genomes for metagenomic binning, comparative biology and taxonomic classification.</title>
        <authorList>
            <person name="Goeker M."/>
        </authorList>
    </citation>
    <scope>NUCLEOTIDE SEQUENCE [LARGE SCALE GENOMIC DNA]</scope>
    <source>
        <strain evidence="7 8">DSM 102238</strain>
    </source>
</reference>
<keyword evidence="2 7" id="KW-0808">Transferase</keyword>
<evidence type="ECO:0000256" key="4">
    <source>
        <dbReference type="ARBA" id="ARBA00022777"/>
    </source>
</evidence>
<dbReference type="RefSeq" id="WP_183201278.1">
    <property type="nucleotide sequence ID" value="NZ_JACIEK010000012.1"/>
</dbReference>
<dbReference type="InterPro" id="IPR004625">
    <property type="entry name" value="PyrdxlKinase"/>
</dbReference>
<evidence type="ECO:0000256" key="1">
    <source>
        <dbReference type="ARBA" id="ARBA00012104"/>
    </source>
</evidence>
<evidence type="ECO:0000259" key="6">
    <source>
        <dbReference type="Pfam" id="PF08543"/>
    </source>
</evidence>
<keyword evidence="4 7" id="KW-0418">Kinase</keyword>
<dbReference type="GO" id="GO:0008478">
    <property type="term" value="F:pyridoxal kinase activity"/>
    <property type="evidence" value="ECO:0007669"/>
    <property type="project" value="UniProtKB-EC"/>
</dbReference>
<keyword evidence="3" id="KW-0547">Nucleotide-binding</keyword>
<feature type="domain" description="Pyridoxamine kinase/Phosphomethylpyrimidine kinase" evidence="6">
    <location>
        <begin position="79"/>
        <end position="256"/>
    </location>
</feature>
<evidence type="ECO:0000313" key="7">
    <source>
        <dbReference type="EMBL" id="MBB3999763.1"/>
    </source>
</evidence>
<dbReference type="GO" id="GO:0009443">
    <property type="term" value="P:pyridoxal 5'-phosphate salvage"/>
    <property type="evidence" value="ECO:0007669"/>
    <property type="project" value="InterPro"/>
</dbReference>
<dbReference type="Proteomes" id="UP000542776">
    <property type="component" value="Unassembled WGS sequence"/>
</dbReference>
<dbReference type="PANTHER" id="PTHR10534:SF2">
    <property type="entry name" value="PYRIDOXAL KINASE"/>
    <property type="match status" value="1"/>
</dbReference>
<dbReference type="InterPro" id="IPR013749">
    <property type="entry name" value="PM/HMP-P_kinase-1"/>
</dbReference>
<dbReference type="PANTHER" id="PTHR10534">
    <property type="entry name" value="PYRIDOXAL KINASE"/>
    <property type="match status" value="1"/>
</dbReference>
<dbReference type="Pfam" id="PF08543">
    <property type="entry name" value="Phos_pyr_kin"/>
    <property type="match status" value="1"/>
</dbReference>
<gene>
    <name evidence="7" type="ORF">GGR04_003633</name>
</gene>
<dbReference type="InterPro" id="IPR029056">
    <property type="entry name" value="Ribokinase-like"/>
</dbReference>
<dbReference type="Gene3D" id="3.40.1190.20">
    <property type="match status" value="1"/>
</dbReference>